<protein>
    <submittedName>
        <fullName evidence="2">Transcriptional regulator, XRE family</fullName>
    </submittedName>
</protein>
<dbReference type="AlphaFoldDB" id="A9BYC5"/>
<feature type="domain" description="HTH cro/C1-type" evidence="1">
    <location>
        <begin position="4"/>
        <end position="47"/>
    </location>
</feature>
<accession>A9BYC5</accession>
<dbReference type="Pfam" id="PF01381">
    <property type="entry name" value="HTH_3"/>
    <property type="match status" value="1"/>
</dbReference>
<dbReference type="eggNOG" id="COG1396">
    <property type="taxonomic scope" value="Bacteria"/>
</dbReference>
<evidence type="ECO:0000313" key="3">
    <source>
        <dbReference type="Proteomes" id="UP000000784"/>
    </source>
</evidence>
<dbReference type="PROSITE" id="PS50943">
    <property type="entry name" value="HTH_CROC1"/>
    <property type="match status" value="1"/>
</dbReference>
<name>A9BYC5_DELAS</name>
<proteinExistence type="predicted"/>
<dbReference type="InterPro" id="IPR001387">
    <property type="entry name" value="Cro/C1-type_HTH"/>
</dbReference>
<gene>
    <name evidence="2" type="ordered locus">Daci_1620</name>
</gene>
<keyword evidence="3" id="KW-1185">Reference proteome</keyword>
<dbReference type="HOGENOM" id="CLU_066192_58_2_4"/>
<dbReference type="GO" id="GO:0003677">
    <property type="term" value="F:DNA binding"/>
    <property type="evidence" value="ECO:0007669"/>
    <property type="project" value="InterPro"/>
</dbReference>
<dbReference type="EMBL" id="CP000884">
    <property type="protein sequence ID" value="ABX34264.1"/>
    <property type="molecule type" value="Genomic_DNA"/>
</dbReference>
<dbReference type="GeneID" id="24115293"/>
<reference evidence="3" key="2">
    <citation type="submission" date="2007-11" db="EMBL/GenBank/DDBJ databases">
        <title>Complete sequence of Delftia acidovorans DSM 14801 / SPH-1.</title>
        <authorList>
            <person name="Copeland A."/>
            <person name="Lucas S."/>
            <person name="Lapidus A."/>
            <person name="Barry K."/>
            <person name="Glavina del Rio T."/>
            <person name="Dalin E."/>
            <person name="Tice H."/>
            <person name="Pitluck S."/>
            <person name="Lowry S."/>
            <person name="Clum A."/>
            <person name="Schmutz J."/>
            <person name="Larimer F."/>
            <person name="Land M."/>
            <person name="Hauser L."/>
            <person name="Kyrpides N."/>
            <person name="Kim E."/>
            <person name="Schleheck D."/>
            <person name="Richardson P."/>
        </authorList>
    </citation>
    <scope>NUCLEOTIDE SEQUENCE [LARGE SCALE GENOMIC DNA]</scope>
    <source>
        <strain evidence="3">DSM 14801 / SPH-1</strain>
    </source>
</reference>
<dbReference type="Proteomes" id="UP000000784">
    <property type="component" value="Chromosome"/>
</dbReference>
<dbReference type="KEGG" id="dac:Daci_1620"/>
<dbReference type="SUPFAM" id="SSF47413">
    <property type="entry name" value="lambda repressor-like DNA-binding domains"/>
    <property type="match status" value="1"/>
</dbReference>
<evidence type="ECO:0000313" key="2">
    <source>
        <dbReference type="EMBL" id="ABX34264.1"/>
    </source>
</evidence>
<dbReference type="SMART" id="SM00530">
    <property type="entry name" value="HTH_XRE"/>
    <property type="match status" value="1"/>
</dbReference>
<dbReference type="CDD" id="cd00093">
    <property type="entry name" value="HTH_XRE"/>
    <property type="match status" value="1"/>
</dbReference>
<evidence type="ECO:0000259" key="1">
    <source>
        <dbReference type="PROSITE" id="PS50943"/>
    </source>
</evidence>
<dbReference type="InterPro" id="IPR010982">
    <property type="entry name" value="Lambda_DNA-bd_dom_sf"/>
</dbReference>
<dbReference type="RefSeq" id="WP_012203549.1">
    <property type="nucleotide sequence ID" value="NC_010002.1"/>
</dbReference>
<dbReference type="Gene3D" id="1.10.260.40">
    <property type="entry name" value="lambda repressor-like DNA-binding domains"/>
    <property type="match status" value="1"/>
</dbReference>
<sequence length="84" mass="9125">MHNLKRIRERLGVTQKVLAAGLGCCQANVSNIESGQTTLLPETARKLIEFSESRGLPIDFAHVYGPSDVPLPDLVQPAVSLKEV</sequence>
<reference evidence="2 3" key="1">
    <citation type="journal article" date="2004" name="Appl. Environ. Microbiol.">
        <title>Mineralization of individual congeners of linear alkylbenzenesulfonate by defined pairs of heterotrophic bacteria.</title>
        <authorList>
            <person name="Schleheck D."/>
            <person name="Knepper T.P."/>
            <person name="Fischer K."/>
            <person name="Cook A.M."/>
        </authorList>
    </citation>
    <scope>NUCLEOTIDE SEQUENCE [LARGE SCALE GENOMIC DNA]</scope>
    <source>
        <strain evidence="3">DSM 14801 / SPH-1</strain>
    </source>
</reference>
<organism evidence="2 3">
    <name type="scientific">Delftia acidovorans (strain DSM 14801 / SPH-1)</name>
    <dbReference type="NCBI Taxonomy" id="398578"/>
    <lineage>
        <taxon>Bacteria</taxon>
        <taxon>Pseudomonadati</taxon>
        <taxon>Pseudomonadota</taxon>
        <taxon>Betaproteobacteria</taxon>
        <taxon>Burkholderiales</taxon>
        <taxon>Comamonadaceae</taxon>
        <taxon>Delftia</taxon>
    </lineage>
</organism>